<evidence type="ECO:0000256" key="2">
    <source>
        <dbReference type="ARBA" id="ARBA00022723"/>
    </source>
</evidence>
<dbReference type="SUPFAM" id="SSF56784">
    <property type="entry name" value="HAD-like"/>
    <property type="match status" value="1"/>
</dbReference>
<organism evidence="6 7">
    <name type="scientific">Helobdella robusta</name>
    <name type="common">Californian leech</name>
    <dbReference type="NCBI Taxonomy" id="6412"/>
    <lineage>
        <taxon>Eukaryota</taxon>
        <taxon>Metazoa</taxon>
        <taxon>Spiralia</taxon>
        <taxon>Lophotrochozoa</taxon>
        <taxon>Annelida</taxon>
        <taxon>Clitellata</taxon>
        <taxon>Hirudinea</taxon>
        <taxon>Rhynchobdellida</taxon>
        <taxon>Glossiphoniidae</taxon>
        <taxon>Helobdella</taxon>
    </lineage>
</organism>
<evidence type="ECO:0000256" key="1">
    <source>
        <dbReference type="ARBA" id="ARBA00009589"/>
    </source>
</evidence>
<accession>T1EN19</accession>
<dbReference type="eggNOG" id="KOG2469">
    <property type="taxonomic scope" value="Eukaryota"/>
</dbReference>
<reference evidence="5 7" key="2">
    <citation type="journal article" date="2013" name="Nature">
        <title>Insights into bilaterian evolution from three spiralian genomes.</title>
        <authorList>
            <person name="Simakov O."/>
            <person name="Marletaz F."/>
            <person name="Cho S.J."/>
            <person name="Edsinger-Gonzales E."/>
            <person name="Havlak P."/>
            <person name="Hellsten U."/>
            <person name="Kuo D.H."/>
            <person name="Larsson T."/>
            <person name="Lv J."/>
            <person name="Arendt D."/>
            <person name="Savage R."/>
            <person name="Osoegawa K."/>
            <person name="de Jong P."/>
            <person name="Grimwood J."/>
            <person name="Chapman J.A."/>
            <person name="Shapiro H."/>
            <person name="Aerts A."/>
            <person name="Otillar R.P."/>
            <person name="Terry A.Y."/>
            <person name="Boore J.L."/>
            <person name="Grigoriev I.V."/>
            <person name="Lindberg D.R."/>
            <person name="Seaver E.C."/>
            <person name="Weisblat D.A."/>
            <person name="Putnam N.H."/>
            <person name="Rokhsar D.S."/>
        </authorList>
    </citation>
    <scope>NUCLEOTIDE SEQUENCE</scope>
</reference>
<proteinExistence type="inferred from homology"/>
<dbReference type="InterPro" id="IPR008380">
    <property type="entry name" value="HAD-SF_hydro_IG_5-nucl"/>
</dbReference>
<gene>
    <name evidence="6" type="primary">20197969</name>
    <name evidence="5" type="ORF">HELRODRAFT_158634</name>
</gene>
<dbReference type="EnsemblMetazoa" id="HelroT158634">
    <property type="protein sequence ID" value="HelroP158634"/>
    <property type="gene ID" value="HelroG158634"/>
</dbReference>
<dbReference type="Gene3D" id="3.40.50.1000">
    <property type="entry name" value="HAD superfamily/HAD-like"/>
    <property type="match status" value="1"/>
</dbReference>
<dbReference type="EMBL" id="AMQM01000093">
    <property type="status" value="NOT_ANNOTATED_CDS"/>
    <property type="molecule type" value="Genomic_DNA"/>
</dbReference>
<keyword evidence="4" id="KW-0460">Magnesium</keyword>
<evidence type="ECO:0000313" key="6">
    <source>
        <dbReference type="EnsemblMetazoa" id="HelroP158634"/>
    </source>
</evidence>
<dbReference type="InterPro" id="IPR036412">
    <property type="entry name" value="HAD-like_sf"/>
</dbReference>
<protein>
    <submittedName>
        <fullName evidence="5 6">Uncharacterized protein</fullName>
    </submittedName>
</protein>
<dbReference type="OrthoDB" id="6503940at2759"/>
<reference evidence="7" key="1">
    <citation type="submission" date="2012-12" db="EMBL/GenBank/DDBJ databases">
        <authorList>
            <person name="Hellsten U."/>
            <person name="Grimwood J."/>
            <person name="Chapman J.A."/>
            <person name="Shapiro H."/>
            <person name="Aerts A."/>
            <person name="Otillar R.P."/>
            <person name="Terry A.Y."/>
            <person name="Boore J.L."/>
            <person name="Simakov O."/>
            <person name="Marletaz F."/>
            <person name="Cho S.-J."/>
            <person name="Edsinger-Gonzales E."/>
            <person name="Havlak P."/>
            <person name="Kuo D.-H."/>
            <person name="Larsson T."/>
            <person name="Lv J."/>
            <person name="Arendt D."/>
            <person name="Savage R."/>
            <person name="Osoegawa K."/>
            <person name="de Jong P."/>
            <person name="Lindberg D.R."/>
            <person name="Seaver E.C."/>
            <person name="Weisblat D.A."/>
            <person name="Putnam N.H."/>
            <person name="Grigoriev I.V."/>
            <person name="Rokhsar D.S."/>
        </authorList>
    </citation>
    <scope>NUCLEOTIDE SEQUENCE</scope>
</reference>
<sequence length="225" mass="26274">MGLVLCQDVIMIAKSGHYISNCPHPWIISEYSSNPPSYNVWPDVVEAIRHVYIPNPLKAEYGSFFDKWVKDTSRYVRKCSTSMKSWLRMMRHNNGKARPMFLLTSAYQDFAEATLKFVLGALKQYISHFNRERWEEFFDFSIFHAEKPMFFNKKNPFYSTSVDCNTKVVADQLEGNRKVLGGNFTQLDKHLQLVTGKQNPKKCVKKSKIRVKKRNSRFSSQKIIL</sequence>
<dbReference type="GO" id="GO:0046872">
    <property type="term" value="F:metal ion binding"/>
    <property type="evidence" value="ECO:0007669"/>
    <property type="project" value="UniProtKB-KW"/>
</dbReference>
<dbReference type="CTD" id="20197969"/>
<keyword evidence="7" id="KW-1185">Reference proteome</keyword>
<keyword evidence="3" id="KW-0378">Hydrolase</keyword>
<dbReference type="PANTHER" id="PTHR12103">
    <property type="entry name" value="5'-NUCLEOTIDASE DOMAIN-CONTAINING"/>
    <property type="match status" value="1"/>
</dbReference>
<dbReference type="KEGG" id="hro:HELRODRAFT_158634"/>
<evidence type="ECO:0000313" key="7">
    <source>
        <dbReference type="Proteomes" id="UP000015101"/>
    </source>
</evidence>
<dbReference type="PANTHER" id="PTHR12103:SF38">
    <property type="entry name" value="5'-NUCLEOTIDASE DOMAIN-CONTAINING PROTEIN 1"/>
    <property type="match status" value="1"/>
</dbReference>
<dbReference type="AlphaFoldDB" id="T1EN19"/>
<dbReference type="GO" id="GO:0016787">
    <property type="term" value="F:hydrolase activity"/>
    <property type="evidence" value="ECO:0007669"/>
    <property type="project" value="UniProtKB-KW"/>
</dbReference>
<name>T1EN19_HELRO</name>
<evidence type="ECO:0000256" key="4">
    <source>
        <dbReference type="ARBA" id="ARBA00022842"/>
    </source>
</evidence>
<dbReference type="InterPro" id="IPR023214">
    <property type="entry name" value="HAD_sf"/>
</dbReference>
<dbReference type="EMBL" id="KB095811">
    <property type="protein sequence ID" value="ESO12171.1"/>
    <property type="molecule type" value="Genomic_DNA"/>
</dbReference>
<dbReference type="Proteomes" id="UP000015101">
    <property type="component" value="Unassembled WGS sequence"/>
</dbReference>
<comment type="similarity">
    <text evidence="1">Belongs to the 5'(3')-deoxyribonucleotidase family.</text>
</comment>
<dbReference type="RefSeq" id="XP_009008891.1">
    <property type="nucleotide sequence ID" value="XM_009010643.1"/>
</dbReference>
<dbReference type="GeneID" id="20197969"/>
<keyword evidence="2" id="KW-0479">Metal-binding</keyword>
<dbReference type="InParanoid" id="T1EN19"/>
<evidence type="ECO:0000313" key="5">
    <source>
        <dbReference type="EMBL" id="ESO12171.1"/>
    </source>
</evidence>
<evidence type="ECO:0000256" key="3">
    <source>
        <dbReference type="ARBA" id="ARBA00022801"/>
    </source>
</evidence>
<dbReference type="Pfam" id="PF05761">
    <property type="entry name" value="5_nucleotid"/>
    <property type="match status" value="1"/>
</dbReference>
<reference evidence="6" key="3">
    <citation type="submission" date="2015-06" db="UniProtKB">
        <authorList>
            <consortium name="EnsemblMetazoa"/>
        </authorList>
    </citation>
    <scope>IDENTIFICATION</scope>
</reference>
<dbReference type="HOGENOM" id="CLU_1231081_0_0_1"/>